<dbReference type="Gene3D" id="2.40.40.10">
    <property type="entry name" value="RlpA-like domain"/>
    <property type="match status" value="1"/>
</dbReference>
<evidence type="ECO:0000256" key="1">
    <source>
        <dbReference type="ARBA" id="ARBA00022729"/>
    </source>
</evidence>
<feature type="chain" id="PRO_5046302458" description="RlpA-like protein double-psi beta-barrel domain-containing protein" evidence="2">
    <location>
        <begin position="21"/>
        <end position="138"/>
    </location>
</feature>
<accession>A0ABR2VYD3</accession>
<gene>
    <name evidence="4" type="ORF">K7432_008584</name>
</gene>
<reference evidence="4 5" key="1">
    <citation type="submission" date="2023-04" db="EMBL/GenBank/DDBJ databases">
        <title>Genome of Basidiobolus ranarum AG-B5.</title>
        <authorList>
            <person name="Stajich J.E."/>
            <person name="Carter-House D."/>
            <person name="Gryganskyi A."/>
        </authorList>
    </citation>
    <scope>NUCLEOTIDE SEQUENCE [LARGE SCALE GENOMIC DNA]</scope>
    <source>
        <strain evidence="4 5">AG-B5</strain>
    </source>
</reference>
<dbReference type="PANTHER" id="PTHR31836">
    <property type="match status" value="1"/>
</dbReference>
<evidence type="ECO:0000313" key="4">
    <source>
        <dbReference type="EMBL" id="KAK9710213.1"/>
    </source>
</evidence>
<keyword evidence="1 2" id="KW-0732">Signal</keyword>
<dbReference type="CDD" id="cd22191">
    <property type="entry name" value="DPBB_RlpA_EXP_N-like"/>
    <property type="match status" value="1"/>
</dbReference>
<name>A0ABR2VYD3_9FUNG</name>
<sequence length="138" mass="15053">MRRLFSLFIIFVFAVAAIDGLTQGTAKVYLKHAKRGQATYFTPERDACSKDGETSSESSLIAALSPEDFNGGKGRTDESPMCGRCLKVFTKLGSVVVKVRDLCATCSSGDIDLTPTAFKRIAPLHIGRINVKWEETDC</sequence>
<evidence type="ECO:0000313" key="5">
    <source>
        <dbReference type="Proteomes" id="UP001479436"/>
    </source>
</evidence>
<dbReference type="SUPFAM" id="SSF50685">
    <property type="entry name" value="Barwin-like endoglucanases"/>
    <property type="match status" value="1"/>
</dbReference>
<dbReference type="InterPro" id="IPR051477">
    <property type="entry name" value="Expansin_CellWall"/>
</dbReference>
<evidence type="ECO:0000259" key="3">
    <source>
        <dbReference type="Pfam" id="PF03330"/>
    </source>
</evidence>
<dbReference type="InterPro" id="IPR009009">
    <property type="entry name" value="RlpA-like_DPBB"/>
</dbReference>
<dbReference type="InterPro" id="IPR036908">
    <property type="entry name" value="RlpA-like_sf"/>
</dbReference>
<proteinExistence type="predicted"/>
<dbReference type="PANTHER" id="PTHR31836:SF21">
    <property type="entry name" value="EXPANSIN-LIKE PROTEIN 7"/>
    <property type="match status" value="1"/>
</dbReference>
<keyword evidence="5" id="KW-1185">Reference proteome</keyword>
<feature type="signal peptide" evidence="2">
    <location>
        <begin position="1"/>
        <end position="20"/>
    </location>
</feature>
<feature type="domain" description="RlpA-like protein double-psi beta-barrel" evidence="3">
    <location>
        <begin position="82"/>
        <end position="133"/>
    </location>
</feature>
<dbReference type="Pfam" id="PF03330">
    <property type="entry name" value="DPBB_1"/>
    <property type="match status" value="1"/>
</dbReference>
<dbReference type="EMBL" id="JASJQH010007359">
    <property type="protein sequence ID" value="KAK9710213.1"/>
    <property type="molecule type" value="Genomic_DNA"/>
</dbReference>
<evidence type="ECO:0000256" key="2">
    <source>
        <dbReference type="SAM" id="SignalP"/>
    </source>
</evidence>
<protein>
    <recommendedName>
        <fullName evidence="3">RlpA-like protein double-psi beta-barrel domain-containing protein</fullName>
    </recommendedName>
</protein>
<dbReference type="Proteomes" id="UP001479436">
    <property type="component" value="Unassembled WGS sequence"/>
</dbReference>
<comment type="caution">
    <text evidence="4">The sequence shown here is derived from an EMBL/GenBank/DDBJ whole genome shotgun (WGS) entry which is preliminary data.</text>
</comment>
<organism evidence="4 5">
    <name type="scientific">Basidiobolus ranarum</name>
    <dbReference type="NCBI Taxonomy" id="34480"/>
    <lineage>
        <taxon>Eukaryota</taxon>
        <taxon>Fungi</taxon>
        <taxon>Fungi incertae sedis</taxon>
        <taxon>Zoopagomycota</taxon>
        <taxon>Entomophthoromycotina</taxon>
        <taxon>Basidiobolomycetes</taxon>
        <taxon>Basidiobolales</taxon>
        <taxon>Basidiobolaceae</taxon>
        <taxon>Basidiobolus</taxon>
    </lineage>
</organism>